<keyword evidence="5 10" id="KW-0418">Kinase</keyword>
<dbReference type="EMBL" id="BSDX01000001">
    <property type="protein sequence ID" value="GLI54374.1"/>
    <property type="molecule type" value="Genomic_DNA"/>
</dbReference>
<feature type="transmembrane region" description="Helical" evidence="7">
    <location>
        <begin position="60"/>
        <end position="82"/>
    </location>
</feature>
<organism evidence="10 11">
    <name type="scientific">Thermodesulfovibrio yellowstonii</name>
    <dbReference type="NCBI Taxonomy" id="28262"/>
    <lineage>
        <taxon>Bacteria</taxon>
        <taxon>Pseudomonadati</taxon>
        <taxon>Nitrospirota</taxon>
        <taxon>Thermodesulfovibrionia</taxon>
        <taxon>Thermodesulfovibrionales</taxon>
        <taxon>Thermodesulfovibrionaceae</taxon>
        <taxon>Thermodesulfovibrio</taxon>
    </lineage>
</organism>
<keyword evidence="7" id="KW-0472">Membrane</keyword>
<evidence type="ECO:0000259" key="8">
    <source>
        <dbReference type="PROSITE" id="PS50112"/>
    </source>
</evidence>
<evidence type="ECO:0000256" key="7">
    <source>
        <dbReference type="SAM" id="Phobius"/>
    </source>
</evidence>
<feature type="transmembrane region" description="Helical" evidence="7">
    <location>
        <begin position="193"/>
        <end position="210"/>
    </location>
</feature>
<dbReference type="CDD" id="cd00130">
    <property type="entry name" value="PAS"/>
    <property type="match status" value="1"/>
</dbReference>
<dbReference type="NCBIfam" id="TIGR00229">
    <property type="entry name" value="sensory_box"/>
    <property type="match status" value="1"/>
</dbReference>
<feature type="transmembrane region" description="Helical" evidence="7">
    <location>
        <begin position="165"/>
        <end position="181"/>
    </location>
</feature>
<dbReference type="InterPro" id="IPR033425">
    <property type="entry name" value="MASE3"/>
</dbReference>
<evidence type="ECO:0000256" key="3">
    <source>
        <dbReference type="ARBA" id="ARBA00022553"/>
    </source>
</evidence>
<evidence type="ECO:0000256" key="4">
    <source>
        <dbReference type="ARBA" id="ARBA00022679"/>
    </source>
</evidence>
<protein>
    <recommendedName>
        <fullName evidence="2">histidine kinase</fullName>
        <ecNumber evidence="2">2.7.13.3</ecNumber>
    </recommendedName>
</protein>
<feature type="transmembrane region" description="Helical" evidence="7">
    <location>
        <begin position="216"/>
        <end position="236"/>
    </location>
</feature>
<dbReference type="PROSITE" id="PS50112">
    <property type="entry name" value="PAS"/>
    <property type="match status" value="1"/>
</dbReference>
<sequence length="465" mass="54089">MKFLEKYEDFVLLFTTILIISLSIIYSYLLFHTLAEIYSIIIGTTIFIIYLNLRDKIDQGYVSLLGIAYLFVSIIDLIHTLAYKGMNIFQGFDANLPTQLWISARYLESLSFLCATLLINKKINVYPAIWIYSAITVANFISIFVFKNFPDCYIEGQGLTAFKIYSEYVICLILAASLIILRKNKSAFPRATLLYLQLALITTILAELSFTKYVSVYGVFNFIGHIFKIISFFFIYKALVKTALTDPFNLLWKKLKENEERLKEAYLKLNTYIEVLDLVFVVVDRNKNVIRINQKGAEKLGYTKEELIGKNWFDTVIPQEEREKMKIVFDSIISGETELVGYFENKILRKDGLERIFAWHNTVLKDTNGKIIAVVSAGEDITDKKVYDENREKLVNELQKALEDIRVLKGLIPICAWCKKIRNDEGYWMQLEKYLQEHTEVEFTHSICPECYEKIKKDIKKMNSF</sequence>
<comment type="catalytic activity">
    <reaction evidence="1">
        <text>ATP + protein L-histidine = ADP + protein N-phospho-L-histidine.</text>
        <dbReference type="EC" id="2.7.13.3"/>
    </reaction>
</comment>
<evidence type="ECO:0000256" key="5">
    <source>
        <dbReference type="ARBA" id="ARBA00022777"/>
    </source>
</evidence>
<keyword evidence="7" id="KW-1133">Transmembrane helix</keyword>
<accession>A0A9W6GI81</accession>
<dbReference type="InterPro" id="IPR000014">
    <property type="entry name" value="PAS"/>
</dbReference>
<keyword evidence="4" id="KW-0808">Transferase</keyword>
<evidence type="ECO:0000256" key="2">
    <source>
        <dbReference type="ARBA" id="ARBA00012438"/>
    </source>
</evidence>
<feature type="transmembrane region" description="Helical" evidence="7">
    <location>
        <begin position="12"/>
        <end position="31"/>
    </location>
</feature>
<dbReference type="PROSITE" id="PS50113">
    <property type="entry name" value="PAC"/>
    <property type="match status" value="1"/>
</dbReference>
<evidence type="ECO:0000313" key="11">
    <source>
        <dbReference type="Proteomes" id="UP001144297"/>
    </source>
</evidence>
<evidence type="ECO:0000313" key="10">
    <source>
        <dbReference type="EMBL" id="GLI54374.1"/>
    </source>
</evidence>
<evidence type="ECO:0000256" key="1">
    <source>
        <dbReference type="ARBA" id="ARBA00000085"/>
    </source>
</evidence>
<dbReference type="InterPro" id="IPR035965">
    <property type="entry name" value="PAS-like_dom_sf"/>
</dbReference>
<dbReference type="EC" id="2.7.13.3" evidence="2"/>
<gene>
    <name evidence="10" type="ORF">TISLANDTSLP1_20670</name>
</gene>
<feature type="coiled-coil region" evidence="6">
    <location>
        <begin position="384"/>
        <end position="411"/>
    </location>
</feature>
<feature type="domain" description="PAS" evidence="8">
    <location>
        <begin position="265"/>
        <end position="336"/>
    </location>
</feature>
<dbReference type="PANTHER" id="PTHR43304:SF1">
    <property type="entry name" value="PAC DOMAIN-CONTAINING PROTEIN"/>
    <property type="match status" value="1"/>
</dbReference>
<dbReference type="Pfam" id="PF13426">
    <property type="entry name" value="PAS_9"/>
    <property type="match status" value="1"/>
</dbReference>
<dbReference type="Gene3D" id="3.30.450.20">
    <property type="entry name" value="PAS domain"/>
    <property type="match status" value="1"/>
</dbReference>
<dbReference type="PANTHER" id="PTHR43304">
    <property type="entry name" value="PHYTOCHROME-LIKE PROTEIN CPH1"/>
    <property type="match status" value="1"/>
</dbReference>
<evidence type="ECO:0000256" key="6">
    <source>
        <dbReference type="SAM" id="Coils"/>
    </source>
</evidence>
<dbReference type="Proteomes" id="UP001144297">
    <property type="component" value="Unassembled WGS sequence"/>
</dbReference>
<dbReference type="GO" id="GO:0004673">
    <property type="term" value="F:protein histidine kinase activity"/>
    <property type="evidence" value="ECO:0007669"/>
    <property type="project" value="UniProtKB-EC"/>
</dbReference>
<reference evidence="10" key="1">
    <citation type="submission" date="2022-12" db="EMBL/GenBank/DDBJ databases">
        <title>Reference genome sequencing for broad-spectrum identification of bacterial and archaeal isolates by mass spectrometry.</title>
        <authorList>
            <person name="Sekiguchi Y."/>
            <person name="Tourlousse D.M."/>
        </authorList>
    </citation>
    <scope>NUCLEOTIDE SEQUENCE</scope>
    <source>
        <strain evidence="10">TSL-P1</strain>
    </source>
</reference>
<keyword evidence="7" id="KW-0812">Transmembrane</keyword>
<dbReference type="InterPro" id="IPR000700">
    <property type="entry name" value="PAS-assoc_C"/>
</dbReference>
<feature type="transmembrane region" description="Helical" evidence="7">
    <location>
        <begin position="37"/>
        <end position="53"/>
    </location>
</feature>
<proteinExistence type="predicted"/>
<dbReference type="Pfam" id="PF17159">
    <property type="entry name" value="MASE3"/>
    <property type="match status" value="1"/>
</dbReference>
<feature type="domain" description="PAC" evidence="9">
    <location>
        <begin position="341"/>
        <end position="393"/>
    </location>
</feature>
<dbReference type="AlphaFoldDB" id="A0A9W6GI81"/>
<dbReference type="SMART" id="SM00091">
    <property type="entry name" value="PAS"/>
    <property type="match status" value="1"/>
</dbReference>
<dbReference type="InterPro" id="IPR052162">
    <property type="entry name" value="Sensor_kinase/Photoreceptor"/>
</dbReference>
<feature type="transmembrane region" description="Helical" evidence="7">
    <location>
        <begin position="102"/>
        <end position="119"/>
    </location>
</feature>
<comment type="caution">
    <text evidence="10">The sequence shown here is derived from an EMBL/GenBank/DDBJ whole genome shotgun (WGS) entry which is preliminary data.</text>
</comment>
<name>A0A9W6GI81_9BACT</name>
<evidence type="ECO:0000259" key="9">
    <source>
        <dbReference type="PROSITE" id="PS50113"/>
    </source>
</evidence>
<keyword evidence="6" id="KW-0175">Coiled coil</keyword>
<dbReference type="SUPFAM" id="SSF55785">
    <property type="entry name" value="PYP-like sensor domain (PAS domain)"/>
    <property type="match status" value="1"/>
</dbReference>
<keyword evidence="3" id="KW-0597">Phosphoprotein</keyword>
<feature type="transmembrane region" description="Helical" evidence="7">
    <location>
        <begin position="126"/>
        <end position="145"/>
    </location>
</feature>
<keyword evidence="11" id="KW-1185">Reference proteome</keyword>